<organism evidence="2 3">
    <name type="scientific">Dispira parvispora</name>
    <dbReference type="NCBI Taxonomy" id="1520584"/>
    <lineage>
        <taxon>Eukaryota</taxon>
        <taxon>Fungi</taxon>
        <taxon>Fungi incertae sedis</taxon>
        <taxon>Zoopagomycota</taxon>
        <taxon>Kickxellomycotina</taxon>
        <taxon>Dimargaritomycetes</taxon>
        <taxon>Dimargaritales</taxon>
        <taxon>Dimargaritaceae</taxon>
        <taxon>Dispira</taxon>
    </lineage>
</organism>
<feature type="region of interest" description="Disordered" evidence="1">
    <location>
        <begin position="47"/>
        <end position="75"/>
    </location>
</feature>
<dbReference type="Proteomes" id="UP001150925">
    <property type="component" value="Unassembled WGS sequence"/>
</dbReference>
<evidence type="ECO:0000313" key="2">
    <source>
        <dbReference type="EMBL" id="KAJ1960679.1"/>
    </source>
</evidence>
<proteinExistence type="predicted"/>
<protein>
    <submittedName>
        <fullName evidence="2">Uncharacterized protein</fullName>
    </submittedName>
</protein>
<gene>
    <name evidence="2" type="ORF">IWQ62_004138</name>
</gene>
<sequence length="131" mass="14529">MTVSRPIAFVGGLVLSASAYYALSADAVTKMDQSQILLQRINRTLGEATGASPDQRHPALTDKVQSTTTTTTDSSLPRIVTAYREEKQRFFGNVLPRAKHLWNSNLYQLAQDFETLQSNVDQWVWGKGGRA</sequence>
<keyword evidence="3" id="KW-1185">Reference proteome</keyword>
<comment type="caution">
    <text evidence="2">The sequence shown here is derived from an EMBL/GenBank/DDBJ whole genome shotgun (WGS) entry which is preliminary data.</text>
</comment>
<reference evidence="2" key="1">
    <citation type="submission" date="2022-07" db="EMBL/GenBank/DDBJ databases">
        <title>Phylogenomic reconstructions and comparative analyses of Kickxellomycotina fungi.</title>
        <authorList>
            <person name="Reynolds N.K."/>
            <person name="Stajich J.E."/>
            <person name="Barry K."/>
            <person name="Grigoriev I.V."/>
            <person name="Crous P."/>
            <person name="Smith M.E."/>
        </authorList>
    </citation>
    <scope>NUCLEOTIDE SEQUENCE</scope>
    <source>
        <strain evidence="2">RSA 1196</strain>
    </source>
</reference>
<dbReference type="OrthoDB" id="5637235at2759"/>
<dbReference type="EMBL" id="JANBPY010001289">
    <property type="protein sequence ID" value="KAJ1960679.1"/>
    <property type="molecule type" value="Genomic_DNA"/>
</dbReference>
<evidence type="ECO:0000256" key="1">
    <source>
        <dbReference type="SAM" id="MobiDB-lite"/>
    </source>
</evidence>
<name>A0A9W8E6F2_9FUNG</name>
<dbReference type="AlphaFoldDB" id="A0A9W8E6F2"/>
<accession>A0A9W8E6F2</accession>
<evidence type="ECO:0000313" key="3">
    <source>
        <dbReference type="Proteomes" id="UP001150925"/>
    </source>
</evidence>